<accession>A0A2V1JUB1</accession>
<protein>
    <submittedName>
        <fullName evidence="1">Uncharacterized protein</fullName>
    </submittedName>
</protein>
<dbReference type="EMBL" id="JRFU01000061">
    <property type="protein sequence ID" value="PWE87105.1"/>
    <property type="molecule type" value="Genomic_DNA"/>
</dbReference>
<dbReference type="RefSeq" id="WP_109215255.1">
    <property type="nucleotide sequence ID" value="NZ_JRFU01000061.1"/>
</dbReference>
<sequence length="62" mass="6981">MAESTRLCPVCHEIMQPVVYRTGDNYAEFERKIYKKTGNGFVAVSGKLCMCDKCGCLAVTKW</sequence>
<organism evidence="1 2">
    <name type="scientific">Eubacterium ramulus</name>
    <dbReference type="NCBI Taxonomy" id="39490"/>
    <lineage>
        <taxon>Bacteria</taxon>
        <taxon>Bacillati</taxon>
        <taxon>Bacillota</taxon>
        <taxon>Clostridia</taxon>
        <taxon>Eubacteriales</taxon>
        <taxon>Eubacteriaceae</taxon>
        <taxon>Eubacterium</taxon>
    </lineage>
</organism>
<comment type="caution">
    <text evidence="1">The sequence shown here is derived from an EMBL/GenBank/DDBJ whole genome shotgun (WGS) entry which is preliminary data.</text>
</comment>
<dbReference type="AlphaFoldDB" id="A0A2V1JUB1"/>
<dbReference type="Proteomes" id="UP000245288">
    <property type="component" value="Unassembled WGS sequence"/>
</dbReference>
<keyword evidence="2" id="KW-1185">Reference proteome</keyword>
<proteinExistence type="predicted"/>
<evidence type="ECO:0000313" key="1">
    <source>
        <dbReference type="EMBL" id="PWE87105.1"/>
    </source>
</evidence>
<reference evidence="1 2" key="1">
    <citation type="submission" date="2014-09" db="EMBL/GenBank/DDBJ databases">
        <title>Butyrate-producing bacteria isolated from human gut.</title>
        <authorList>
            <person name="Zhang Q."/>
            <person name="Zhao L."/>
        </authorList>
    </citation>
    <scope>NUCLEOTIDE SEQUENCE [LARGE SCALE GENOMIC DNA]</scope>
    <source>
        <strain evidence="1 2">21</strain>
    </source>
</reference>
<gene>
    <name evidence="1" type="ORF">LG34_06120</name>
</gene>
<name>A0A2V1JUB1_EUBRA</name>
<evidence type="ECO:0000313" key="2">
    <source>
        <dbReference type="Proteomes" id="UP000245288"/>
    </source>
</evidence>